<keyword evidence="2 8" id="KW-0812">Transmembrane</keyword>
<dbReference type="PROSITE" id="PS50262">
    <property type="entry name" value="G_PROTEIN_RECEP_F1_2"/>
    <property type="match status" value="1"/>
</dbReference>
<name>A0AAN8MQD1_9TELE</name>
<evidence type="ECO:0000313" key="12">
    <source>
        <dbReference type="Proteomes" id="UP001356427"/>
    </source>
</evidence>
<evidence type="ECO:0000256" key="1">
    <source>
        <dbReference type="ARBA" id="ARBA00004141"/>
    </source>
</evidence>
<evidence type="ECO:0000256" key="6">
    <source>
        <dbReference type="ARBA" id="ARBA00023170"/>
    </source>
</evidence>
<protein>
    <recommendedName>
        <fullName evidence="10">G-protein coupled receptors family 1 profile domain-containing protein</fullName>
    </recommendedName>
</protein>
<dbReference type="Pfam" id="PF00001">
    <property type="entry name" value="7tm_1"/>
    <property type="match status" value="1"/>
</dbReference>
<feature type="transmembrane region" description="Helical" evidence="9">
    <location>
        <begin position="61"/>
        <end position="81"/>
    </location>
</feature>
<keyword evidence="3 9" id="KW-1133">Transmembrane helix</keyword>
<dbReference type="GO" id="GO:0004930">
    <property type="term" value="F:G protein-coupled receptor activity"/>
    <property type="evidence" value="ECO:0007669"/>
    <property type="project" value="UniProtKB-KW"/>
</dbReference>
<keyword evidence="7 8" id="KW-0807">Transducer</keyword>
<feature type="transmembrane region" description="Helical" evidence="9">
    <location>
        <begin position="181"/>
        <end position="209"/>
    </location>
</feature>
<evidence type="ECO:0000256" key="7">
    <source>
        <dbReference type="ARBA" id="ARBA00023224"/>
    </source>
</evidence>
<proteinExistence type="inferred from homology"/>
<dbReference type="Proteomes" id="UP001356427">
    <property type="component" value="Unassembled WGS sequence"/>
</dbReference>
<feature type="transmembrane region" description="Helical" evidence="9">
    <location>
        <begin position="101"/>
        <end position="120"/>
    </location>
</feature>
<dbReference type="PANTHER" id="PTHR46048:SF10">
    <property type="entry name" value="HYDROXYCARBOXYLIC ACID RECEPTOR 1-4-RELATED"/>
    <property type="match status" value="1"/>
</dbReference>
<dbReference type="PRINTS" id="PR00237">
    <property type="entry name" value="GPCRRHODOPSN"/>
</dbReference>
<evidence type="ECO:0000259" key="10">
    <source>
        <dbReference type="PROSITE" id="PS50262"/>
    </source>
</evidence>
<evidence type="ECO:0000256" key="8">
    <source>
        <dbReference type="RuleBase" id="RU000688"/>
    </source>
</evidence>
<dbReference type="AlphaFoldDB" id="A0AAN8MQD1"/>
<keyword evidence="6 8" id="KW-0675">Receptor</keyword>
<dbReference type="InterPro" id="IPR017452">
    <property type="entry name" value="GPCR_Rhodpsn_7TM"/>
</dbReference>
<gene>
    <name evidence="11" type="ORF">J4Q44_G00008030</name>
</gene>
<feature type="transmembrane region" description="Helical" evidence="9">
    <location>
        <begin position="141"/>
        <end position="161"/>
    </location>
</feature>
<evidence type="ECO:0000256" key="3">
    <source>
        <dbReference type="ARBA" id="ARBA00022989"/>
    </source>
</evidence>
<dbReference type="Gene3D" id="1.20.1070.10">
    <property type="entry name" value="Rhodopsin 7-helix transmembrane proteins"/>
    <property type="match status" value="1"/>
</dbReference>
<dbReference type="PANTHER" id="PTHR46048">
    <property type="entry name" value="HYDROXYCARBOXYLIC ACID RECEPTOR 2"/>
    <property type="match status" value="1"/>
</dbReference>
<evidence type="ECO:0000256" key="4">
    <source>
        <dbReference type="ARBA" id="ARBA00023040"/>
    </source>
</evidence>
<keyword evidence="5 9" id="KW-0472">Membrane</keyword>
<organism evidence="11 12">
    <name type="scientific">Coregonus suidteri</name>
    <dbReference type="NCBI Taxonomy" id="861788"/>
    <lineage>
        <taxon>Eukaryota</taxon>
        <taxon>Metazoa</taxon>
        <taxon>Chordata</taxon>
        <taxon>Craniata</taxon>
        <taxon>Vertebrata</taxon>
        <taxon>Euteleostomi</taxon>
        <taxon>Actinopterygii</taxon>
        <taxon>Neopterygii</taxon>
        <taxon>Teleostei</taxon>
        <taxon>Protacanthopterygii</taxon>
        <taxon>Salmoniformes</taxon>
        <taxon>Salmonidae</taxon>
        <taxon>Coregoninae</taxon>
        <taxon>Coregonus</taxon>
    </lineage>
</organism>
<reference evidence="11 12" key="1">
    <citation type="submission" date="2021-04" db="EMBL/GenBank/DDBJ databases">
        <authorList>
            <person name="De Guttry C."/>
            <person name="Zahm M."/>
            <person name="Klopp C."/>
            <person name="Cabau C."/>
            <person name="Louis A."/>
            <person name="Berthelot C."/>
            <person name="Parey E."/>
            <person name="Roest Crollius H."/>
            <person name="Montfort J."/>
            <person name="Robinson-Rechavi M."/>
            <person name="Bucao C."/>
            <person name="Bouchez O."/>
            <person name="Gislard M."/>
            <person name="Lluch J."/>
            <person name="Milhes M."/>
            <person name="Lampietro C."/>
            <person name="Lopez Roques C."/>
            <person name="Donnadieu C."/>
            <person name="Braasch I."/>
            <person name="Desvignes T."/>
            <person name="Postlethwait J."/>
            <person name="Bobe J."/>
            <person name="Wedekind C."/>
            <person name="Guiguen Y."/>
        </authorList>
    </citation>
    <scope>NUCLEOTIDE SEQUENCE [LARGE SCALE GENOMIC DNA]</scope>
    <source>
        <strain evidence="11">Cs_M1</strain>
        <tissue evidence="11">Blood</tissue>
    </source>
</reference>
<evidence type="ECO:0000256" key="5">
    <source>
        <dbReference type="ARBA" id="ARBA00023136"/>
    </source>
</evidence>
<comment type="subcellular location">
    <subcellularLocation>
        <location evidence="1">Membrane</location>
        <topology evidence="1">Multi-pass membrane protein</topology>
    </subcellularLocation>
</comment>
<comment type="similarity">
    <text evidence="8">Belongs to the G-protein coupled receptor 1 family.</text>
</comment>
<evidence type="ECO:0000313" key="11">
    <source>
        <dbReference type="EMBL" id="KAK6328825.1"/>
    </source>
</evidence>
<dbReference type="GO" id="GO:0005886">
    <property type="term" value="C:plasma membrane"/>
    <property type="evidence" value="ECO:0007669"/>
    <property type="project" value="TreeGrafter"/>
</dbReference>
<feature type="transmembrane region" description="Helical" evidence="9">
    <location>
        <begin position="278"/>
        <end position="296"/>
    </location>
</feature>
<sequence length="329" mass="37077">MAETATVAHSNSTLHCPSAQYLVADILPPVLIIELLLGLPGNVVALWIFTCRLKTWRANTLFLFNLVLADFILLICLPFRIDNLLRGEDWVFGDAWCRINLFMLAVNRSASIAFMTSVAFDRYFKVVHPHHRINHMTSTQAGLVAGGIWMVVISLRLPLLATDLLREHDNISLCRSFSTYAVIPPAILLHYMVFIGEFFLPLLLLLFCSARIACILRQRQLDKEKKVRRAIRVVGLIVAMFVLCFFPGIATGLVSLYIKKSRPWDCDSYQMAGELFSLSIGFTYLNSTLDPVIYCFSSSMFRNSIKSSINKLGLVEMRLSRRGSMASDG</sequence>
<dbReference type="InterPro" id="IPR000276">
    <property type="entry name" value="GPCR_Rhodpsn"/>
</dbReference>
<evidence type="ECO:0000256" key="2">
    <source>
        <dbReference type="ARBA" id="ARBA00022692"/>
    </source>
</evidence>
<comment type="caution">
    <text evidence="11">The sequence shown here is derived from an EMBL/GenBank/DDBJ whole genome shotgun (WGS) entry which is preliminary data.</text>
</comment>
<dbReference type="InterPro" id="IPR051893">
    <property type="entry name" value="HCARs"/>
</dbReference>
<dbReference type="SUPFAM" id="SSF81321">
    <property type="entry name" value="Family A G protein-coupled receptor-like"/>
    <property type="match status" value="1"/>
</dbReference>
<keyword evidence="12" id="KW-1185">Reference proteome</keyword>
<evidence type="ECO:0000256" key="9">
    <source>
        <dbReference type="SAM" id="Phobius"/>
    </source>
</evidence>
<dbReference type="PROSITE" id="PS00237">
    <property type="entry name" value="G_PROTEIN_RECEP_F1_1"/>
    <property type="match status" value="1"/>
</dbReference>
<feature type="domain" description="G-protein coupled receptors family 1 profile" evidence="10">
    <location>
        <begin position="41"/>
        <end position="294"/>
    </location>
</feature>
<feature type="transmembrane region" description="Helical" evidence="9">
    <location>
        <begin position="230"/>
        <end position="258"/>
    </location>
</feature>
<dbReference type="CDD" id="cd14991">
    <property type="entry name" value="7tmA_HCAR-like"/>
    <property type="match status" value="1"/>
</dbReference>
<accession>A0AAN8MQD1</accession>
<keyword evidence="4 8" id="KW-0297">G-protein coupled receptor</keyword>
<dbReference type="EMBL" id="JAGTTL010000001">
    <property type="protein sequence ID" value="KAK6328825.1"/>
    <property type="molecule type" value="Genomic_DNA"/>
</dbReference>
<feature type="transmembrane region" description="Helical" evidence="9">
    <location>
        <begin position="26"/>
        <end position="49"/>
    </location>
</feature>